<gene>
    <name evidence="2" type="ORF">OPV09_27400</name>
</gene>
<keyword evidence="3" id="KW-1185">Reference proteome</keyword>
<dbReference type="RefSeq" id="WP_128089133.1">
    <property type="nucleotide sequence ID" value="NZ_CP142523.1"/>
</dbReference>
<evidence type="ECO:0000259" key="1">
    <source>
        <dbReference type="Pfam" id="PF13986"/>
    </source>
</evidence>
<dbReference type="InterPro" id="IPR025319">
    <property type="entry name" value="DUF4224"/>
</dbReference>
<organism evidence="2 3">
    <name type="scientific">Janthinobacterium aestuarii</name>
    <dbReference type="NCBI Taxonomy" id="2985511"/>
    <lineage>
        <taxon>Bacteria</taxon>
        <taxon>Pseudomonadati</taxon>
        <taxon>Pseudomonadota</taxon>
        <taxon>Betaproteobacteria</taxon>
        <taxon>Burkholderiales</taxon>
        <taxon>Oxalobacteraceae</taxon>
        <taxon>Janthinobacterium</taxon>
    </lineage>
</organism>
<dbReference type="Proteomes" id="UP001373909">
    <property type="component" value="Chromosome"/>
</dbReference>
<dbReference type="Pfam" id="PF13986">
    <property type="entry name" value="DUF4224"/>
    <property type="match status" value="1"/>
</dbReference>
<dbReference type="EMBL" id="CP142523">
    <property type="protein sequence ID" value="WWO46371.1"/>
    <property type="molecule type" value="Genomic_DNA"/>
</dbReference>
<evidence type="ECO:0000313" key="3">
    <source>
        <dbReference type="Proteomes" id="UP001373909"/>
    </source>
</evidence>
<protein>
    <submittedName>
        <fullName evidence="2">DUF4224 domain-containing protein</fullName>
    </submittedName>
</protein>
<proteinExistence type="predicted"/>
<feature type="domain" description="DUF4224" evidence="1">
    <location>
        <begin position="11"/>
        <end position="51"/>
    </location>
</feature>
<accession>A0ABZ2GKM5</accession>
<evidence type="ECO:0000313" key="2">
    <source>
        <dbReference type="EMBL" id="WWO46371.1"/>
    </source>
</evidence>
<sequence>MADRIATNATFLSMDDICALTGRKMKTKQIEALRKMGLPFWVNAIGRPVVAVAAVEGRKEAPREKTWVMPRINKNGPTKHT</sequence>
<name>A0ABZ2GKM5_9BURK</name>
<reference evidence="2 3" key="1">
    <citation type="submission" date="2024-01" db="EMBL/GenBank/DDBJ databases">
        <title>Draft genome sequences of nine bacterial species from freshwater ponds near Washington, DC.</title>
        <authorList>
            <person name="Pavloudi C."/>
            <person name="Oliver L."/>
            <person name="Slattery K."/>
            <person name="Lissner G."/>
            <person name="Saw J.H."/>
        </authorList>
    </citation>
    <scope>NUCLEOTIDE SEQUENCE [LARGE SCALE GENOMIC DNA]</scope>
    <source>
        <strain evidence="3">TB1-E2</strain>
    </source>
</reference>